<dbReference type="Proteomes" id="UP000027222">
    <property type="component" value="Unassembled WGS sequence"/>
</dbReference>
<sequence>MATELNIYQNETEEMGRLPSDNGEQTLSQKDGDSLPEFNHDGYPDDILLQTRRSAEAVDSEEGEQGNQSSCEEDDLRARTKALKYFGQVPIIPAAPPKTESNDDIWEMLPAVSQTENARLAQSFIELIKNATLDNGKMDPAATERLRNPSTKPVDLSDPDLRFSLDLYLASMDSSEATYNQLRQSVLRRFPNMDILSYHLAKKELTEITGVMSVFDDMCINSCHAFTGPFEDLDACTICSEPRYTYISSGRSRKRVPRQQMASYPIGPQIQALCLSIRNAEDASYRARKVAKILKDFEELLDPTEAVDDDIFCGEDIRSLSEQLNLTDEDTSVILSLDGPQLYQNKKSDTWTAIFTVTEYHPKTRYKAKHTLPAMATPGPNKCKIMDSCLYRTLHHLSAIQREDGGAGIKIYNAAKDALVPSRTVLLFATSDAPGLVEVDDRVGYHGTQGSAVLTKSSEATLLVSRWLIC</sequence>
<feature type="compositionally biased region" description="Polar residues" evidence="1">
    <location>
        <begin position="1"/>
        <end position="10"/>
    </location>
</feature>
<feature type="region of interest" description="Disordered" evidence="1">
    <location>
        <begin position="1"/>
        <end position="74"/>
    </location>
</feature>
<dbReference type="OrthoDB" id="2669721at2759"/>
<dbReference type="EMBL" id="KL142379">
    <property type="protein sequence ID" value="KDR76104.1"/>
    <property type="molecule type" value="Genomic_DNA"/>
</dbReference>
<dbReference type="STRING" id="685588.A0A067T869"/>
<organism evidence="2 3">
    <name type="scientific">Galerina marginata (strain CBS 339.88)</name>
    <dbReference type="NCBI Taxonomy" id="685588"/>
    <lineage>
        <taxon>Eukaryota</taxon>
        <taxon>Fungi</taxon>
        <taxon>Dikarya</taxon>
        <taxon>Basidiomycota</taxon>
        <taxon>Agaricomycotina</taxon>
        <taxon>Agaricomycetes</taxon>
        <taxon>Agaricomycetidae</taxon>
        <taxon>Agaricales</taxon>
        <taxon>Agaricineae</taxon>
        <taxon>Strophariaceae</taxon>
        <taxon>Galerina</taxon>
    </lineage>
</organism>
<feature type="compositionally biased region" description="Basic and acidic residues" evidence="1">
    <location>
        <begin position="30"/>
        <end position="43"/>
    </location>
</feature>
<name>A0A067T869_GALM3</name>
<protein>
    <submittedName>
        <fullName evidence="2">Uncharacterized protein</fullName>
    </submittedName>
</protein>
<evidence type="ECO:0000313" key="3">
    <source>
        <dbReference type="Proteomes" id="UP000027222"/>
    </source>
</evidence>
<dbReference type="AlphaFoldDB" id="A0A067T869"/>
<evidence type="ECO:0000313" key="2">
    <source>
        <dbReference type="EMBL" id="KDR76104.1"/>
    </source>
</evidence>
<dbReference type="HOGENOM" id="CLU_581461_0_0_1"/>
<accession>A0A067T869</accession>
<keyword evidence="3" id="KW-1185">Reference proteome</keyword>
<proteinExistence type="predicted"/>
<reference evidence="3" key="1">
    <citation type="journal article" date="2014" name="Proc. Natl. Acad. Sci. U.S.A.">
        <title>Extensive sampling of basidiomycete genomes demonstrates inadequacy of the white-rot/brown-rot paradigm for wood decay fungi.</title>
        <authorList>
            <person name="Riley R."/>
            <person name="Salamov A.A."/>
            <person name="Brown D.W."/>
            <person name="Nagy L.G."/>
            <person name="Floudas D."/>
            <person name="Held B.W."/>
            <person name="Levasseur A."/>
            <person name="Lombard V."/>
            <person name="Morin E."/>
            <person name="Otillar R."/>
            <person name="Lindquist E.A."/>
            <person name="Sun H."/>
            <person name="LaButti K.M."/>
            <person name="Schmutz J."/>
            <person name="Jabbour D."/>
            <person name="Luo H."/>
            <person name="Baker S.E."/>
            <person name="Pisabarro A.G."/>
            <person name="Walton J.D."/>
            <person name="Blanchette R.A."/>
            <person name="Henrissat B."/>
            <person name="Martin F."/>
            <person name="Cullen D."/>
            <person name="Hibbett D.S."/>
            <person name="Grigoriev I.V."/>
        </authorList>
    </citation>
    <scope>NUCLEOTIDE SEQUENCE [LARGE SCALE GENOMIC DNA]</scope>
    <source>
        <strain evidence="3">CBS 339.88</strain>
    </source>
</reference>
<gene>
    <name evidence="2" type="ORF">GALMADRAFT_461666</name>
</gene>
<evidence type="ECO:0000256" key="1">
    <source>
        <dbReference type="SAM" id="MobiDB-lite"/>
    </source>
</evidence>